<organism evidence="1 2">
    <name type="scientific">Brevundimonas denitrificans</name>
    <dbReference type="NCBI Taxonomy" id="1443434"/>
    <lineage>
        <taxon>Bacteria</taxon>
        <taxon>Pseudomonadati</taxon>
        <taxon>Pseudomonadota</taxon>
        <taxon>Alphaproteobacteria</taxon>
        <taxon>Caulobacterales</taxon>
        <taxon>Caulobacteraceae</taxon>
        <taxon>Brevundimonas</taxon>
    </lineage>
</organism>
<proteinExistence type="predicted"/>
<dbReference type="RefSeq" id="WP_284223593.1">
    <property type="nucleotide sequence ID" value="NZ_BSOY01000096.1"/>
</dbReference>
<evidence type="ECO:0000313" key="2">
    <source>
        <dbReference type="Proteomes" id="UP001156921"/>
    </source>
</evidence>
<evidence type="ECO:0000313" key="1">
    <source>
        <dbReference type="EMBL" id="GLS02708.1"/>
    </source>
</evidence>
<dbReference type="Proteomes" id="UP001156921">
    <property type="component" value="Unassembled WGS sequence"/>
</dbReference>
<dbReference type="EMBL" id="BSOY01000096">
    <property type="protein sequence ID" value="GLS02708.1"/>
    <property type="molecule type" value="Genomic_DNA"/>
</dbReference>
<sequence>MEKTKKRKPDALDRAIKRMEAVERLAREARAVASMPTGTPTLDAVQDAAMAEIERAVAALKRDQARERR</sequence>
<keyword evidence="2" id="KW-1185">Reference proteome</keyword>
<reference evidence="2" key="1">
    <citation type="journal article" date="2019" name="Int. J. Syst. Evol. Microbiol.">
        <title>The Global Catalogue of Microorganisms (GCM) 10K type strain sequencing project: providing services to taxonomists for standard genome sequencing and annotation.</title>
        <authorList>
            <consortium name="The Broad Institute Genomics Platform"/>
            <consortium name="The Broad Institute Genome Sequencing Center for Infectious Disease"/>
            <person name="Wu L."/>
            <person name="Ma J."/>
        </authorList>
    </citation>
    <scope>NUCLEOTIDE SEQUENCE [LARGE SCALE GENOMIC DNA]</scope>
    <source>
        <strain evidence="2">NBRC 110107</strain>
    </source>
</reference>
<accession>A0ABQ6BLC4</accession>
<comment type="caution">
    <text evidence="1">The sequence shown here is derived from an EMBL/GenBank/DDBJ whole genome shotgun (WGS) entry which is preliminary data.</text>
</comment>
<gene>
    <name evidence="1" type="ORF">GCM10007859_27390</name>
</gene>
<protein>
    <submittedName>
        <fullName evidence="1">Uncharacterized protein</fullName>
    </submittedName>
</protein>
<name>A0ABQ6BLC4_9CAUL</name>